<evidence type="ECO:0000313" key="1">
    <source>
        <dbReference type="EMBL" id="GLV54637.1"/>
    </source>
</evidence>
<accession>A0ABQ6FMY4</accession>
<dbReference type="EMBL" id="BSRI01000001">
    <property type="protein sequence ID" value="GLV54637.1"/>
    <property type="molecule type" value="Genomic_DNA"/>
</dbReference>
<reference evidence="1 2" key="1">
    <citation type="submission" date="2023-02" db="EMBL/GenBank/DDBJ databases">
        <title>Dictyobacter halimunensis sp. nov., a new member of the class Ktedonobacteria from forest soil in a geothermal area.</title>
        <authorList>
            <person name="Rachmania M.K."/>
            <person name="Ningsih F."/>
            <person name="Sakai Y."/>
            <person name="Yabe S."/>
            <person name="Yokota A."/>
            <person name="Sjamsuridzal W."/>
        </authorList>
    </citation>
    <scope>NUCLEOTIDE SEQUENCE [LARGE SCALE GENOMIC DNA]</scope>
    <source>
        <strain evidence="1 2">S3.2.2.5</strain>
    </source>
</reference>
<name>A0ABQ6FMY4_9CHLR</name>
<evidence type="ECO:0000313" key="2">
    <source>
        <dbReference type="Proteomes" id="UP001344906"/>
    </source>
</evidence>
<sequence>MRIEFGGMSELLKGGECFFLRKIQDVAMRLDHIKVEGCNPIEKSLIGVQPLTMSRFMVQNVPNGSRCFCHGSSAFLSVHLYTSE</sequence>
<organism evidence="1 2">
    <name type="scientific">Dictyobacter halimunensis</name>
    <dbReference type="NCBI Taxonomy" id="3026934"/>
    <lineage>
        <taxon>Bacteria</taxon>
        <taxon>Bacillati</taxon>
        <taxon>Chloroflexota</taxon>
        <taxon>Ktedonobacteria</taxon>
        <taxon>Ktedonobacterales</taxon>
        <taxon>Dictyobacteraceae</taxon>
        <taxon>Dictyobacter</taxon>
    </lineage>
</organism>
<protein>
    <submittedName>
        <fullName evidence="1">Uncharacterized protein</fullName>
    </submittedName>
</protein>
<keyword evidence="2" id="KW-1185">Reference proteome</keyword>
<gene>
    <name evidence="1" type="ORF">KDH_14840</name>
</gene>
<dbReference type="Proteomes" id="UP001344906">
    <property type="component" value="Unassembled WGS sequence"/>
</dbReference>
<proteinExistence type="predicted"/>
<comment type="caution">
    <text evidence="1">The sequence shown here is derived from an EMBL/GenBank/DDBJ whole genome shotgun (WGS) entry which is preliminary data.</text>
</comment>